<dbReference type="EMBL" id="JAKELL010000051">
    <property type="protein sequence ID" value="KAH8986892.1"/>
    <property type="molecule type" value="Genomic_DNA"/>
</dbReference>
<accession>A0AAD4LFT9</accession>
<keyword evidence="2" id="KW-1133">Transmembrane helix</keyword>
<organism evidence="5 6">
    <name type="scientific">Lactarius akahatsu</name>
    <dbReference type="NCBI Taxonomy" id="416441"/>
    <lineage>
        <taxon>Eukaryota</taxon>
        <taxon>Fungi</taxon>
        <taxon>Dikarya</taxon>
        <taxon>Basidiomycota</taxon>
        <taxon>Agaricomycotina</taxon>
        <taxon>Agaricomycetes</taxon>
        <taxon>Russulales</taxon>
        <taxon>Russulaceae</taxon>
        <taxon>Lactarius</taxon>
    </lineage>
</organism>
<feature type="transmembrane region" description="Helical" evidence="2">
    <location>
        <begin position="464"/>
        <end position="488"/>
    </location>
</feature>
<dbReference type="Pfam" id="PF05345">
    <property type="entry name" value="He_PIG"/>
    <property type="match status" value="1"/>
</dbReference>
<dbReference type="Gene3D" id="2.60.40.10">
    <property type="entry name" value="Immunoglobulins"/>
    <property type="match status" value="2"/>
</dbReference>
<dbReference type="Proteomes" id="UP001201163">
    <property type="component" value="Unassembled WGS sequence"/>
</dbReference>
<feature type="compositionally biased region" description="Low complexity" evidence="1">
    <location>
        <begin position="797"/>
        <end position="812"/>
    </location>
</feature>
<evidence type="ECO:0000313" key="6">
    <source>
        <dbReference type="Proteomes" id="UP001201163"/>
    </source>
</evidence>
<feature type="signal peptide" evidence="3">
    <location>
        <begin position="1"/>
        <end position="18"/>
    </location>
</feature>
<keyword evidence="3" id="KW-0732">Signal</keyword>
<dbReference type="InterPro" id="IPR013783">
    <property type="entry name" value="Ig-like_fold"/>
</dbReference>
<feature type="chain" id="PRO_5041903048" description="Dystroglycan-type cadherin-like domain-containing protein" evidence="3">
    <location>
        <begin position="19"/>
        <end position="917"/>
    </location>
</feature>
<evidence type="ECO:0000259" key="4">
    <source>
        <dbReference type="SMART" id="SM00736"/>
    </source>
</evidence>
<feature type="region of interest" description="Disordered" evidence="1">
    <location>
        <begin position="797"/>
        <end position="818"/>
    </location>
</feature>
<feature type="domain" description="Dystroglycan-type cadherin-like" evidence="4">
    <location>
        <begin position="156"/>
        <end position="251"/>
    </location>
</feature>
<feature type="compositionally biased region" description="Polar residues" evidence="1">
    <location>
        <begin position="674"/>
        <end position="687"/>
    </location>
</feature>
<feature type="region of interest" description="Disordered" evidence="1">
    <location>
        <begin position="631"/>
        <end position="721"/>
    </location>
</feature>
<dbReference type="PANTHER" id="PTHR21559">
    <property type="entry name" value="DYSTROGLYCAN-RELATED"/>
    <property type="match status" value="1"/>
</dbReference>
<sequence length="917" mass="96926">MFIVLFFLSAHILTLVLASSSVSVLFPLDSQLPPIARVGSSYSWRFPEGSFLSQTNASLIYSTSPLPTWLAFDPATRTFSGTPAQEDEGTPRIKVLATDPETSDSAASSFSLCVTSYPAPDLAKPVASQFRPDNPSLSSVFLLSDHSALMKTGIPTLRIPSSWSFSIGFDGNTFTSPDDTHYAALQADGSPLPSWMEFDPDGITLDGVAPPLHIHPTPYFLELVLHASDQFGFSAASVPFNVVIASRELHSSPGGLPTINITKSSSFDILLTSPIDFAGVFVDGAPIEPSDVASVVIDTSPYSWLHYDAGSRRLAGQLPNDVVLPVVLTTVFNQTLNTQLKLAAVPSFFSQDPLPPLLVTPGKDVHFSLTTFFSNATQGEAADLVASFDPPDAASYLNLETSFAILSGTIPSGQNYSHITVTFTAYSRLTHSVSHTTLPISLTPADYEHRQPAAGLHHASRKKLALGLGIALGLLGGIFGLSLLLAALRGCAHPPDPALSGPAATRAMTENERRYYGLGNVSQPQDGYDNAEKGYINRRWGDLGLGLSRTMTRVSSGSDRRALASPSQLSKAEFLGRIRSTVRKVSNRYRPANKSSIGRPVLVQEAGDPRALATPAIPSLAGYEPVGYSGTASSLRGSLSSSTGDRSIPQRRADFAPPRPPQPTVAPGARRSRNSVMSMASDSSTRSHAAEAIVQRAARARSVRSVGEHPYPHADGSGGARARIVPFTAGRALAPREAGPGAPPPARASSLSASVVRVVAPPALTGGHGAGEADELDMGMRYVRALGEDAVGREASGSFSSLESSHPARSSIGSGGRGAGREVLRVLVRVGERFRFRLPVRAGAGAGSLVARRVSGELLPAFLYADLDVARGDRHRDTVKFWGVPRADDVGEVHVGVYSGDGMCVAQAVIEVLVRSG</sequence>
<evidence type="ECO:0000256" key="1">
    <source>
        <dbReference type="SAM" id="MobiDB-lite"/>
    </source>
</evidence>
<dbReference type="AlphaFoldDB" id="A0AAD4LFT9"/>
<comment type="caution">
    <text evidence="5">The sequence shown here is derived from an EMBL/GenBank/DDBJ whole genome shotgun (WGS) entry which is preliminary data.</text>
</comment>
<dbReference type="SMART" id="SM00736">
    <property type="entry name" value="CADG"/>
    <property type="match status" value="2"/>
</dbReference>
<keyword evidence="2" id="KW-0812">Transmembrane</keyword>
<feature type="compositionally biased region" description="Low complexity" evidence="1">
    <location>
        <begin position="631"/>
        <end position="647"/>
    </location>
</feature>
<gene>
    <name evidence="5" type="ORF">EDB92DRAFT_1221704</name>
</gene>
<reference evidence="5" key="1">
    <citation type="submission" date="2022-01" db="EMBL/GenBank/DDBJ databases">
        <title>Comparative genomics reveals a dynamic genome evolution in the ectomycorrhizal milk-cap (Lactarius) mushrooms.</title>
        <authorList>
            <consortium name="DOE Joint Genome Institute"/>
            <person name="Lebreton A."/>
            <person name="Tang N."/>
            <person name="Kuo A."/>
            <person name="LaButti K."/>
            <person name="Drula E."/>
            <person name="Barry K."/>
            <person name="Clum A."/>
            <person name="Lipzen A."/>
            <person name="Mousain D."/>
            <person name="Ng V."/>
            <person name="Wang R."/>
            <person name="Wang X."/>
            <person name="Dai Y."/>
            <person name="Henrissat B."/>
            <person name="Grigoriev I.V."/>
            <person name="Guerin-Laguette A."/>
            <person name="Yu F."/>
            <person name="Martin F.M."/>
        </authorList>
    </citation>
    <scope>NUCLEOTIDE SEQUENCE</scope>
    <source>
        <strain evidence="5">QP</strain>
    </source>
</reference>
<name>A0AAD4LFT9_9AGAM</name>
<protein>
    <recommendedName>
        <fullName evidence="4">Dystroglycan-type cadherin-like domain-containing protein</fullName>
    </recommendedName>
</protein>
<dbReference type="GO" id="GO:0005509">
    <property type="term" value="F:calcium ion binding"/>
    <property type="evidence" value="ECO:0007669"/>
    <property type="project" value="InterPro"/>
</dbReference>
<dbReference type="InterPro" id="IPR006644">
    <property type="entry name" value="Cadg"/>
</dbReference>
<evidence type="ECO:0000256" key="2">
    <source>
        <dbReference type="SAM" id="Phobius"/>
    </source>
</evidence>
<keyword evidence="2" id="KW-0472">Membrane</keyword>
<proteinExistence type="predicted"/>
<dbReference type="PANTHER" id="PTHR21559:SF21">
    <property type="entry name" value="DYSTROGLYCAN 1"/>
    <property type="match status" value="1"/>
</dbReference>
<keyword evidence="6" id="KW-1185">Reference proteome</keyword>
<dbReference type="GO" id="GO:0016020">
    <property type="term" value="C:membrane"/>
    <property type="evidence" value="ECO:0007669"/>
    <property type="project" value="InterPro"/>
</dbReference>
<dbReference type="SUPFAM" id="SSF49313">
    <property type="entry name" value="Cadherin-like"/>
    <property type="match status" value="2"/>
</dbReference>
<dbReference type="InterPro" id="IPR015919">
    <property type="entry name" value="Cadherin-like_sf"/>
</dbReference>
<evidence type="ECO:0000313" key="5">
    <source>
        <dbReference type="EMBL" id="KAH8986892.1"/>
    </source>
</evidence>
<evidence type="ECO:0000256" key="3">
    <source>
        <dbReference type="SAM" id="SignalP"/>
    </source>
</evidence>
<feature type="domain" description="Dystroglycan-type cadherin-like" evidence="4">
    <location>
        <begin position="27"/>
        <end position="121"/>
    </location>
</feature>